<evidence type="ECO:0008006" key="4">
    <source>
        <dbReference type="Google" id="ProtNLM"/>
    </source>
</evidence>
<evidence type="ECO:0000256" key="1">
    <source>
        <dbReference type="SAM" id="MobiDB-lite"/>
    </source>
</evidence>
<feature type="region of interest" description="Disordered" evidence="1">
    <location>
        <begin position="45"/>
        <end position="79"/>
    </location>
</feature>
<sequence length="142" mass="15121">MALKLLSGRRTSGTIHLEKGSIMKFGKGIFAAIMLTFSLVGGCSATGSEGDETNNTEESSLQDQTQAGEPSEAQMEALGQGGCTNAEIRKIQAWCANPACPRLGSKSRGLKFCRYNPGHNTCSYECDCVGQDPGETVSECFR</sequence>
<name>A0ABZ2LPM9_9BACT</name>
<gene>
    <name evidence="2" type="ORF">LZC94_34045</name>
</gene>
<proteinExistence type="predicted"/>
<accession>A0ABZ2LPM9</accession>
<organism evidence="2 3">
    <name type="scientific">Pendulispora albinea</name>
    <dbReference type="NCBI Taxonomy" id="2741071"/>
    <lineage>
        <taxon>Bacteria</taxon>
        <taxon>Pseudomonadati</taxon>
        <taxon>Myxococcota</taxon>
        <taxon>Myxococcia</taxon>
        <taxon>Myxococcales</taxon>
        <taxon>Sorangiineae</taxon>
        <taxon>Pendulisporaceae</taxon>
        <taxon>Pendulispora</taxon>
    </lineage>
</organism>
<evidence type="ECO:0000313" key="3">
    <source>
        <dbReference type="Proteomes" id="UP001370348"/>
    </source>
</evidence>
<feature type="compositionally biased region" description="Polar residues" evidence="1">
    <location>
        <begin position="56"/>
        <end position="68"/>
    </location>
</feature>
<protein>
    <recommendedName>
        <fullName evidence="4">Secreted protein</fullName>
    </recommendedName>
</protein>
<dbReference type="EMBL" id="CP089984">
    <property type="protein sequence ID" value="WXB12862.1"/>
    <property type="molecule type" value="Genomic_DNA"/>
</dbReference>
<reference evidence="2 3" key="1">
    <citation type="submission" date="2021-12" db="EMBL/GenBank/DDBJ databases">
        <title>Discovery of the Pendulisporaceae a myxobacterial family with distinct sporulation behavior and unique specialized metabolism.</title>
        <authorList>
            <person name="Garcia R."/>
            <person name="Popoff A."/>
            <person name="Bader C.D."/>
            <person name="Loehr J."/>
            <person name="Walesch S."/>
            <person name="Walt C."/>
            <person name="Boldt J."/>
            <person name="Bunk B."/>
            <person name="Haeckl F.J.F.P.J."/>
            <person name="Gunesch A.P."/>
            <person name="Birkelbach J."/>
            <person name="Nuebel U."/>
            <person name="Pietschmann T."/>
            <person name="Bach T."/>
            <person name="Mueller R."/>
        </authorList>
    </citation>
    <scope>NUCLEOTIDE SEQUENCE [LARGE SCALE GENOMIC DNA]</scope>
    <source>
        <strain evidence="2 3">MSr11954</strain>
    </source>
</reference>
<dbReference type="Proteomes" id="UP001370348">
    <property type="component" value="Chromosome"/>
</dbReference>
<dbReference type="RefSeq" id="WP_394822481.1">
    <property type="nucleotide sequence ID" value="NZ_CP089984.1"/>
</dbReference>
<evidence type="ECO:0000313" key="2">
    <source>
        <dbReference type="EMBL" id="WXB12862.1"/>
    </source>
</evidence>
<keyword evidence="3" id="KW-1185">Reference proteome</keyword>